<dbReference type="Proteomes" id="UP000064967">
    <property type="component" value="Chromosome"/>
</dbReference>
<dbReference type="KEGG" id="llu:AKJ09_07162"/>
<keyword evidence="2" id="KW-1185">Reference proteome</keyword>
<dbReference type="STRING" id="1391654.AKJ09_07162"/>
<proteinExistence type="predicted"/>
<dbReference type="EMBL" id="CP012333">
    <property type="protein sequence ID" value="AKV00499.1"/>
    <property type="molecule type" value="Genomic_DNA"/>
</dbReference>
<name>A0A0K1Q440_9BACT</name>
<dbReference type="Pfam" id="PF14567">
    <property type="entry name" value="SUKH_5"/>
    <property type="match status" value="1"/>
</dbReference>
<gene>
    <name evidence="1" type="ORF">AKJ09_07162</name>
</gene>
<evidence type="ECO:0000313" key="2">
    <source>
        <dbReference type="Proteomes" id="UP000064967"/>
    </source>
</evidence>
<dbReference type="InterPro" id="IPR037883">
    <property type="entry name" value="Knr4/Smi1-like_sf"/>
</dbReference>
<accession>A0A0K1Q440</accession>
<sequence>MFGLGDDTPTFLELVKIAISERTEVGCPIPVELVPLQNDGLGNLYCITTKPEEAGAIVFWDHEGGPHQVPDRIAPSFAEWLVQLLDDLDER</sequence>
<reference evidence="1 2" key="1">
    <citation type="submission" date="2015-08" db="EMBL/GenBank/DDBJ databases">
        <authorList>
            <person name="Babu N.S."/>
            <person name="Beckwith C.J."/>
            <person name="Beseler K.G."/>
            <person name="Brison A."/>
            <person name="Carone J.V."/>
            <person name="Caskin T.P."/>
            <person name="Diamond M."/>
            <person name="Durham M.E."/>
            <person name="Foxe J.M."/>
            <person name="Go M."/>
            <person name="Henderson B.A."/>
            <person name="Jones I.B."/>
            <person name="McGettigan J.A."/>
            <person name="Micheletti S.J."/>
            <person name="Nasrallah M.E."/>
            <person name="Ortiz D."/>
            <person name="Piller C.R."/>
            <person name="Privatt S.R."/>
            <person name="Schneider S.L."/>
            <person name="Sharp S."/>
            <person name="Smith T.C."/>
            <person name="Stanton J.D."/>
            <person name="Ullery H.E."/>
            <person name="Wilson R.J."/>
            <person name="Serrano M.G."/>
            <person name="Buck G."/>
            <person name="Lee V."/>
            <person name="Wang Y."/>
            <person name="Carvalho R."/>
            <person name="Voegtly L."/>
            <person name="Shi R."/>
            <person name="Duckworth R."/>
            <person name="Johnson A."/>
            <person name="Loviza R."/>
            <person name="Walstead R."/>
            <person name="Shah Z."/>
            <person name="Kiflezghi M."/>
            <person name="Wade K."/>
            <person name="Ball S.L."/>
            <person name="Bradley K.W."/>
            <person name="Asai D.J."/>
            <person name="Bowman C.A."/>
            <person name="Russell D.A."/>
            <person name="Pope W.H."/>
            <person name="Jacobs-Sera D."/>
            <person name="Hendrix R.W."/>
            <person name="Hatfull G.F."/>
        </authorList>
    </citation>
    <scope>NUCLEOTIDE SEQUENCE [LARGE SCALE GENOMIC DNA]</scope>
    <source>
        <strain evidence="1 2">DSM 27648</strain>
    </source>
</reference>
<dbReference type="SUPFAM" id="SSF160631">
    <property type="entry name" value="SMI1/KNR4-like"/>
    <property type="match status" value="1"/>
</dbReference>
<organism evidence="1 2">
    <name type="scientific">Labilithrix luteola</name>
    <dbReference type="NCBI Taxonomy" id="1391654"/>
    <lineage>
        <taxon>Bacteria</taxon>
        <taxon>Pseudomonadati</taxon>
        <taxon>Myxococcota</taxon>
        <taxon>Polyangia</taxon>
        <taxon>Polyangiales</taxon>
        <taxon>Labilitrichaceae</taxon>
        <taxon>Labilithrix</taxon>
    </lineage>
</organism>
<evidence type="ECO:0008006" key="3">
    <source>
        <dbReference type="Google" id="ProtNLM"/>
    </source>
</evidence>
<protein>
    <recommendedName>
        <fullName evidence="3">Knr4/Smi1-like domain-containing protein</fullName>
    </recommendedName>
</protein>
<dbReference type="Gene3D" id="3.40.1580.10">
    <property type="entry name" value="SMI1/KNR4-like"/>
    <property type="match status" value="1"/>
</dbReference>
<dbReference type="AlphaFoldDB" id="A0A0K1Q440"/>
<evidence type="ECO:0000313" key="1">
    <source>
        <dbReference type="EMBL" id="AKV00499.1"/>
    </source>
</evidence>